<dbReference type="SMART" id="SM00451">
    <property type="entry name" value="ZnF_U1"/>
    <property type="match status" value="2"/>
</dbReference>
<proteinExistence type="predicted"/>
<dbReference type="GO" id="GO:0003676">
    <property type="term" value="F:nucleic acid binding"/>
    <property type="evidence" value="ECO:0007669"/>
    <property type="project" value="InterPro"/>
</dbReference>
<dbReference type="Proteomes" id="UP000516437">
    <property type="component" value="Chromosome 5"/>
</dbReference>
<evidence type="ECO:0000259" key="2">
    <source>
        <dbReference type="SMART" id="SM00355"/>
    </source>
</evidence>
<gene>
    <name evidence="4" type="ORF">CJ030_MR5G023729</name>
</gene>
<accession>A0A6A1VH14</accession>
<dbReference type="PANTHER" id="PTHR47487">
    <property type="entry name" value="OS06G0651300 PROTEIN-RELATED"/>
    <property type="match status" value="1"/>
</dbReference>
<dbReference type="EMBL" id="RXIC02000023">
    <property type="protein sequence ID" value="KAB1211963.1"/>
    <property type="molecule type" value="Genomic_DNA"/>
</dbReference>
<feature type="domain" description="U1-type" evidence="3">
    <location>
        <begin position="195"/>
        <end position="229"/>
    </location>
</feature>
<feature type="domain" description="C2H2-type" evidence="2">
    <location>
        <begin position="198"/>
        <end position="222"/>
    </location>
</feature>
<evidence type="ECO:0000313" key="5">
    <source>
        <dbReference type="Proteomes" id="UP000516437"/>
    </source>
</evidence>
<feature type="compositionally biased region" description="Basic and acidic residues" evidence="1">
    <location>
        <begin position="315"/>
        <end position="334"/>
    </location>
</feature>
<dbReference type="InterPro" id="IPR013087">
    <property type="entry name" value="Znf_C2H2_type"/>
</dbReference>
<evidence type="ECO:0000259" key="3">
    <source>
        <dbReference type="SMART" id="SM00451"/>
    </source>
</evidence>
<dbReference type="InterPro" id="IPR003604">
    <property type="entry name" value="Matrin/U1-like-C_Znf_C2H2"/>
</dbReference>
<dbReference type="Pfam" id="PF12874">
    <property type="entry name" value="zf-met"/>
    <property type="match status" value="2"/>
</dbReference>
<evidence type="ECO:0000313" key="4">
    <source>
        <dbReference type="EMBL" id="KAB1211963.1"/>
    </source>
</evidence>
<dbReference type="InterPro" id="IPR036236">
    <property type="entry name" value="Znf_C2H2_sf"/>
</dbReference>
<reference evidence="4 5" key="1">
    <citation type="journal article" date="2019" name="Plant Biotechnol. J.">
        <title>The red bayberry genome and genetic basis of sex determination.</title>
        <authorList>
            <person name="Jia H.M."/>
            <person name="Jia H.J."/>
            <person name="Cai Q.L."/>
            <person name="Wang Y."/>
            <person name="Zhao H.B."/>
            <person name="Yang W.F."/>
            <person name="Wang G.Y."/>
            <person name="Li Y.H."/>
            <person name="Zhan D.L."/>
            <person name="Shen Y.T."/>
            <person name="Niu Q.F."/>
            <person name="Chang L."/>
            <person name="Qiu J."/>
            <person name="Zhao L."/>
            <person name="Xie H.B."/>
            <person name="Fu W.Y."/>
            <person name="Jin J."/>
            <person name="Li X.W."/>
            <person name="Jiao Y."/>
            <person name="Zhou C.C."/>
            <person name="Tu T."/>
            <person name="Chai C.Y."/>
            <person name="Gao J.L."/>
            <person name="Fan L.J."/>
            <person name="van de Weg E."/>
            <person name="Wang J.Y."/>
            <person name="Gao Z.S."/>
        </authorList>
    </citation>
    <scope>NUCLEOTIDE SEQUENCE [LARGE SCALE GENOMIC DNA]</scope>
    <source>
        <tissue evidence="4">Leaves</tissue>
    </source>
</reference>
<feature type="region of interest" description="Disordered" evidence="1">
    <location>
        <begin position="315"/>
        <end position="335"/>
    </location>
</feature>
<name>A0A6A1VH14_9ROSI</name>
<sequence length="413" mass="46371">MEFRFRAVDDRQPMYRSPASIASHFTDQALRGNPMVSAGLSTMDLRPNPEQMRNPNDFREAIQWELEKDRIREEILVAEIVRRRVIEAEVRRELMMEREMVMQKLTATAVGLSVEERLAMRLDSRLPLLHPLDCSVLRRLSSQFDMFPMPRLPDAMGFDIKPPSKINKDKLAKPNPNLSGAKWKAGTPFAWKKPEEEWSCALCQVSATNERGLNEHLQGKMHEAKEAELRSKKKHKVKEAGLGGKKHKAKAAGLGAQSMGKIASSTQPPEENTKATETADIGSSGLEARVAKESLRQNKTGGGSDQKMEMTGHLKNKNEHVPGQKTQTAKDSKKINGTLIEQRGEKITEIEKEGKFKFWCEMCQIGAHSQVVMETHKRGKKHMARLHNLCQKGCILTTSTKLSSGDTEKAINA</sequence>
<feature type="domain" description="U1-type" evidence="3">
    <location>
        <begin position="355"/>
        <end position="389"/>
    </location>
</feature>
<dbReference type="PANTHER" id="PTHR47487:SF8">
    <property type="entry name" value="OS08G0270900 PROTEIN"/>
    <property type="match status" value="1"/>
</dbReference>
<feature type="region of interest" description="Disordered" evidence="1">
    <location>
        <begin position="225"/>
        <end position="284"/>
    </location>
</feature>
<dbReference type="Gene3D" id="3.30.160.60">
    <property type="entry name" value="Classic Zinc Finger"/>
    <property type="match status" value="2"/>
</dbReference>
<evidence type="ECO:0008006" key="6">
    <source>
        <dbReference type="Google" id="ProtNLM"/>
    </source>
</evidence>
<evidence type="ECO:0000256" key="1">
    <source>
        <dbReference type="SAM" id="MobiDB-lite"/>
    </source>
</evidence>
<keyword evidence="5" id="KW-1185">Reference proteome</keyword>
<feature type="domain" description="C2H2-type" evidence="2">
    <location>
        <begin position="358"/>
        <end position="382"/>
    </location>
</feature>
<dbReference type="SUPFAM" id="SSF57667">
    <property type="entry name" value="beta-beta-alpha zinc fingers"/>
    <property type="match status" value="2"/>
</dbReference>
<protein>
    <recommendedName>
        <fullName evidence="6">U1-type domain-containing protein</fullName>
    </recommendedName>
</protein>
<dbReference type="OrthoDB" id="10009287at2759"/>
<organism evidence="4 5">
    <name type="scientific">Morella rubra</name>
    <name type="common">Chinese bayberry</name>
    <dbReference type="NCBI Taxonomy" id="262757"/>
    <lineage>
        <taxon>Eukaryota</taxon>
        <taxon>Viridiplantae</taxon>
        <taxon>Streptophyta</taxon>
        <taxon>Embryophyta</taxon>
        <taxon>Tracheophyta</taxon>
        <taxon>Spermatophyta</taxon>
        <taxon>Magnoliopsida</taxon>
        <taxon>eudicotyledons</taxon>
        <taxon>Gunneridae</taxon>
        <taxon>Pentapetalae</taxon>
        <taxon>rosids</taxon>
        <taxon>fabids</taxon>
        <taxon>Fagales</taxon>
        <taxon>Myricaceae</taxon>
        <taxon>Morella</taxon>
    </lineage>
</organism>
<dbReference type="AlphaFoldDB" id="A0A6A1VH14"/>
<dbReference type="GO" id="GO:0008270">
    <property type="term" value="F:zinc ion binding"/>
    <property type="evidence" value="ECO:0007669"/>
    <property type="project" value="InterPro"/>
</dbReference>
<comment type="caution">
    <text evidence="4">The sequence shown here is derived from an EMBL/GenBank/DDBJ whole genome shotgun (WGS) entry which is preliminary data.</text>
</comment>
<dbReference type="SMART" id="SM00355">
    <property type="entry name" value="ZnF_C2H2"/>
    <property type="match status" value="2"/>
</dbReference>